<dbReference type="RefSeq" id="WP_166249452.1">
    <property type="nucleotide sequence ID" value="NZ_CP049616.1"/>
</dbReference>
<protein>
    <submittedName>
        <fullName evidence="2">DUF4270 domain-containing protein</fullName>
    </submittedName>
</protein>
<feature type="region of interest" description="Disordered" evidence="1">
    <location>
        <begin position="126"/>
        <end position="186"/>
    </location>
</feature>
<keyword evidence="3" id="KW-1185">Reference proteome</keyword>
<dbReference type="KEGG" id="mut:GVT53_15770"/>
<feature type="compositionally biased region" description="Acidic residues" evidence="1">
    <location>
        <begin position="138"/>
        <end position="160"/>
    </location>
</feature>
<dbReference type="Pfam" id="PF14092">
    <property type="entry name" value="DUF4270"/>
    <property type="match status" value="1"/>
</dbReference>
<evidence type="ECO:0000313" key="2">
    <source>
        <dbReference type="EMBL" id="QII46072.1"/>
    </source>
</evidence>
<name>A0A6G7J6I6_9FLAO</name>
<proteinExistence type="predicted"/>
<sequence length="603" mass="66933">MRFSNIFKVSALVGTLFLLIVSCEEELDTIGEGVIGGEPFTTGKVAYDVFAFNKGITAVQTNRLPLYQLGTFNDPIYGQRKASIISQLQLSTTSPTFGDISQADEDDPDNDQENETVKEVYLNIPFLTAPSPDRDGDGVPDEFENGDDADDPNSDLDGDGVSDNQERIIGSNPFDPDEDGTEDNFTPNIYPNRFDLDSIYGDRNQTFDLVVSRSNYFLRDLDPNSNFQEAQEYYSNQDFSSFIGEELTISGQNTVIIDDIETVVMAEDDPDTEDVDESQTLVDDRIPPGIRIPLNPDFFQQNILDKEGQSELLSDSNFKNFLRGVHLTGSDMEELMFLLDLTRANITITYTYDDYDAEAEETVTAEKDFVLNFLESSQQTGVTGNAVNVFENEILPTEALNAMDNGENASRIYVKGGATLAEIRLFDETANGGSGIINQIKQNNWVINEANLVFYVDREAVGETVVEPLRLYLYNAETNRPLFDASNESPNGNSGPNPLQYFLNHGGILEQENNRGVKYKIRITEHINNIIVRDSTNAKLGLTLTPNINIIGLREAIGSDMQGIDYPVAATVSPLGTVLYGSNVPSELEDKKLKLEIFYTEAN</sequence>
<dbReference type="AlphaFoldDB" id="A0A6G7J6I6"/>
<gene>
    <name evidence="2" type="ORF">GVT53_15770</name>
</gene>
<accession>A0A6G7J6I6</accession>
<evidence type="ECO:0000313" key="3">
    <source>
        <dbReference type="Proteomes" id="UP000502928"/>
    </source>
</evidence>
<evidence type="ECO:0000256" key="1">
    <source>
        <dbReference type="SAM" id="MobiDB-lite"/>
    </source>
</evidence>
<organism evidence="2 3">
    <name type="scientific">Flagellimonas oceani</name>
    <dbReference type="NCBI Taxonomy" id="2698672"/>
    <lineage>
        <taxon>Bacteria</taxon>
        <taxon>Pseudomonadati</taxon>
        <taxon>Bacteroidota</taxon>
        <taxon>Flavobacteriia</taxon>
        <taxon>Flavobacteriales</taxon>
        <taxon>Flavobacteriaceae</taxon>
        <taxon>Flagellimonas</taxon>
    </lineage>
</organism>
<dbReference type="EMBL" id="CP049616">
    <property type="protein sequence ID" value="QII46072.1"/>
    <property type="molecule type" value="Genomic_DNA"/>
</dbReference>
<dbReference type="PROSITE" id="PS51257">
    <property type="entry name" value="PROKAR_LIPOPROTEIN"/>
    <property type="match status" value="1"/>
</dbReference>
<dbReference type="Proteomes" id="UP000502928">
    <property type="component" value="Chromosome"/>
</dbReference>
<dbReference type="InterPro" id="IPR025366">
    <property type="entry name" value="DUF4270"/>
</dbReference>
<reference evidence="2 3" key="1">
    <citation type="submission" date="2020-02" db="EMBL/GenBank/DDBJ databases">
        <title>Complete genome of Muricauda sp. 501str8.</title>
        <authorList>
            <person name="Dong B."/>
            <person name="Zhu S."/>
            <person name="Yang J."/>
            <person name="Chen J."/>
        </authorList>
    </citation>
    <scope>NUCLEOTIDE SEQUENCE [LARGE SCALE GENOMIC DNA]</scope>
    <source>
        <strain evidence="2 3">501str8</strain>
    </source>
</reference>